<keyword evidence="3" id="KW-1185">Reference proteome</keyword>
<dbReference type="Proteomes" id="UP000653411">
    <property type="component" value="Unassembled WGS sequence"/>
</dbReference>
<comment type="caution">
    <text evidence="2">The sequence shown here is derived from an EMBL/GenBank/DDBJ whole genome shotgun (WGS) entry which is preliminary data.</text>
</comment>
<accession>A0A917UDU1</accession>
<name>A0A917UDU1_9ACTN</name>
<dbReference type="AlphaFoldDB" id="A0A917UDU1"/>
<gene>
    <name evidence="2" type="ORF">GCM10011578_001310</name>
</gene>
<reference evidence="2" key="1">
    <citation type="journal article" date="2014" name="Int. J. Syst. Evol. Microbiol.">
        <title>Complete genome sequence of Corynebacterium casei LMG S-19264T (=DSM 44701T), isolated from a smear-ripened cheese.</title>
        <authorList>
            <consortium name="US DOE Joint Genome Institute (JGI-PGF)"/>
            <person name="Walter F."/>
            <person name="Albersmeier A."/>
            <person name="Kalinowski J."/>
            <person name="Ruckert C."/>
        </authorList>
    </citation>
    <scope>NUCLEOTIDE SEQUENCE</scope>
    <source>
        <strain evidence="2">CGMCC 4.7110</strain>
    </source>
</reference>
<organism evidence="2 3">
    <name type="scientific">Streptomyces fuscichromogenes</name>
    <dbReference type="NCBI Taxonomy" id="1324013"/>
    <lineage>
        <taxon>Bacteria</taxon>
        <taxon>Bacillati</taxon>
        <taxon>Actinomycetota</taxon>
        <taxon>Actinomycetes</taxon>
        <taxon>Kitasatosporales</taxon>
        <taxon>Streptomycetaceae</taxon>
        <taxon>Streptomyces</taxon>
    </lineage>
</organism>
<proteinExistence type="predicted"/>
<evidence type="ECO:0000313" key="3">
    <source>
        <dbReference type="Proteomes" id="UP000653411"/>
    </source>
</evidence>
<reference evidence="2" key="2">
    <citation type="submission" date="2020-09" db="EMBL/GenBank/DDBJ databases">
        <authorList>
            <person name="Sun Q."/>
            <person name="Zhou Y."/>
        </authorList>
    </citation>
    <scope>NUCLEOTIDE SEQUENCE</scope>
    <source>
        <strain evidence="2">CGMCC 4.7110</strain>
    </source>
</reference>
<feature type="region of interest" description="Disordered" evidence="1">
    <location>
        <begin position="20"/>
        <end position="94"/>
    </location>
</feature>
<feature type="compositionally biased region" description="Low complexity" evidence="1">
    <location>
        <begin position="48"/>
        <end position="59"/>
    </location>
</feature>
<sequence>MRTFRVLDLAGRPFSRRLDRSVTDAALEKAQGAKGPSAKDHEDDPGSATAARPTKPAAPGRSYGVGRASRPAKKQPPASAFRVPATPDLRWGLF</sequence>
<protein>
    <submittedName>
        <fullName evidence="2">Uncharacterized protein</fullName>
    </submittedName>
</protein>
<evidence type="ECO:0000256" key="1">
    <source>
        <dbReference type="SAM" id="MobiDB-lite"/>
    </source>
</evidence>
<dbReference type="EMBL" id="BMML01000001">
    <property type="protein sequence ID" value="GGM86224.1"/>
    <property type="molecule type" value="Genomic_DNA"/>
</dbReference>
<evidence type="ECO:0000313" key="2">
    <source>
        <dbReference type="EMBL" id="GGM86224.1"/>
    </source>
</evidence>